<feature type="domain" description="4Fe-4S ferredoxin-type" evidence="11">
    <location>
        <begin position="131"/>
        <end position="164"/>
    </location>
</feature>
<evidence type="ECO:0000313" key="14">
    <source>
        <dbReference type="Proteomes" id="UP000010880"/>
    </source>
</evidence>
<dbReference type="Pfam" id="PF13187">
    <property type="entry name" value="Fer4_9"/>
    <property type="match status" value="1"/>
</dbReference>
<dbReference type="EC" id="7.-.-.-" evidence="10"/>
<feature type="domain" description="4Fe-4S ferredoxin-type" evidence="11">
    <location>
        <begin position="207"/>
        <end position="238"/>
    </location>
</feature>
<dbReference type="Gene3D" id="3.30.70.20">
    <property type="match status" value="3"/>
</dbReference>
<dbReference type="InterPro" id="IPR017896">
    <property type="entry name" value="4Fe4S_Fe-S-bd"/>
</dbReference>
<dbReference type="Pfam" id="PF00037">
    <property type="entry name" value="Fer4"/>
    <property type="match status" value="1"/>
</dbReference>
<proteinExistence type="inferred from homology"/>
<sequence length="336" mass="35309">MNLTIFKSAVSSMGILGAVFAGGLAYASVKFSVDEDPRKGKIEEALPGANCGACGYPGCFSFAEGVVKEEVAVDGCPVGGEEVADKVAQIMGVDAKSSKQEVKVAQVLCQGGNQETTMKANYEGVATCQAANMEVNIKSCSYGCLGFGDCEAVCQFDAIYMTDNGLPKIDEKKCTGCEECVIECPRNIISLMSNQEAVTTKCVSTLGATEVKQSCDIGCIGCSLCAKKCPVDAIEMEDNLPVVDAEECIGCNQCVKVCPTDAMVETPFEVEDTSTSEDSGQIVIGDECVGCTLCTNKCPVDAISGEQGGQHEIDQVECIQCEQCIAVCPKETIGYE</sequence>
<dbReference type="InterPro" id="IPR007202">
    <property type="entry name" value="4Fe-4S_dom"/>
</dbReference>
<dbReference type="PROSITE" id="PS51379">
    <property type="entry name" value="4FE4S_FER_2"/>
    <property type="match status" value="6"/>
</dbReference>
<feature type="region of interest" description="Hydrophobic" evidence="10">
    <location>
        <begin position="1"/>
        <end position="28"/>
    </location>
</feature>
<dbReference type="InterPro" id="IPR050395">
    <property type="entry name" value="4Fe4S_Ferredoxin_RnfB"/>
</dbReference>
<feature type="binding site" evidence="10">
    <location>
        <position position="150"/>
    </location>
    <ligand>
        <name>[4Fe-4S] cluster</name>
        <dbReference type="ChEBI" id="CHEBI:49883"/>
        <label>2</label>
    </ligand>
</feature>
<dbReference type="PANTHER" id="PTHR43560:SF1">
    <property type="entry name" value="ION-TRANSLOCATING OXIDOREDUCTASE COMPLEX SUBUNIT B"/>
    <property type="match status" value="1"/>
</dbReference>
<dbReference type="OrthoDB" id="9789936at2"/>
<dbReference type="GO" id="GO:0009055">
    <property type="term" value="F:electron transfer activity"/>
    <property type="evidence" value="ECO:0007669"/>
    <property type="project" value="InterPro"/>
</dbReference>
<comment type="subcellular location">
    <subcellularLocation>
        <location evidence="10">Cell membrane</location>
    </subcellularLocation>
</comment>
<evidence type="ECO:0000256" key="7">
    <source>
        <dbReference type="ARBA" id="ARBA00023004"/>
    </source>
</evidence>
<dbReference type="HAMAP" id="MF_00463">
    <property type="entry name" value="RsxB_RnfB"/>
    <property type="match status" value="1"/>
</dbReference>
<evidence type="ECO:0000256" key="8">
    <source>
        <dbReference type="ARBA" id="ARBA00023014"/>
    </source>
</evidence>
<keyword evidence="3 10" id="KW-0479">Metal-binding</keyword>
<feature type="binding site" evidence="10">
    <location>
        <position position="54"/>
    </location>
    <ligand>
        <name>[4Fe-4S] cluster</name>
        <dbReference type="ChEBI" id="CHEBI:49883"/>
        <label>1</label>
    </ligand>
</feature>
<comment type="function">
    <text evidence="10">Part of a membrane-bound complex that couples electron transfer with translocation of ions across the membrane.</text>
</comment>
<dbReference type="eggNOG" id="COG1143">
    <property type="taxonomic scope" value="Bacteria"/>
</dbReference>
<evidence type="ECO:0000256" key="3">
    <source>
        <dbReference type="ARBA" id="ARBA00022723"/>
    </source>
</evidence>
<feature type="domain" description="4Fe-4S ferredoxin-type" evidence="11">
    <location>
        <begin position="309"/>
        <end position="336"/>
    </location>
</feature>
<dbReference type="EMBL" id="CP003359">
    <property type="protein sequence ID" value="AGB41905.1"/>
    <property type="molecule type" value="Genomic_DNA"/>
</dbReference>
<dbReference type="GO" id="GO:0005886">
    <property type="term" value="C:plasma membrane"/>
    <property type="evidence" value="ECO:0007669"/>
    <property type="project" value="UniProtKB-SubCell"/>
</dbReference>
<keyword evidence="6 10" id="KW-0249">Electron transport</keyword>
<feature type="binding site" evidence="10">
    <location>
        <position position="174"/>
    </location>
    <ligand>
        <name>[4Fe-4S] cluster</name>
        <dbReference type="ChEBI" id="CHEBI:49883"/>
        <label>3</label>
    </ligand>
</feature>
<evidence type="ECO:0000256" key="10">
    <source>
        <dbReference type="HAMAP-Rule" id="MF_00463"/>
    </source>
</evidence>
<feature type="domain" description="4Fe-4S" evidence="12">
    <location>
        <begin position="34"/>
        <end position="93"/>
    </location>
</feature>
<dbReference type="NCBIfam" id="TIGR01944">
    <property type="entry name" value="rnfB"/>
    <property type="match status" value="1"/>
</dbReference>
<dbReference type="Pfam" id="PF12838">
    <property type="entry name" value="Fer4_7"/>
    <property type="match status" value="1"/>
</dbReference>
<feature type="binding site" evidence="10">
    <location>
        <position position="177"/>
    </location>
    <ligand>
        <name>[4Fe-4S] cluster</name>
        <dbReference type="ChEBI" id="CHEBI:49883"/>
        <label>3</label>
    </ligand>
</feature>
<evidence type="ECO:0000259" key="11">
    <source>
        <dbReference type="PROSITE" id="PS51379"/>
    </source>
</evidence>
<keyword evidence="14" id="KW-1185">Reference proteome</keyword>
<dbReference type="InterPro" id="IPR017900">
    <property type="entry name" value="4Fe4S_Fe_S_CS"/>
</dbReference>
<dbReference type="Pfam" id="PF04060">
    <property type="entry name" value="FeS"/>
    <property type="match status" value="1"/>
</dbReference>
<reference evidence="14" key="1">
    <citation type="submission" date="2012-02" db="EMBL/GenBank/DDBJ databases">
        <title>The complete genome of Halobacteroides halobius DSM 5150.</title>
        <authorList>
            <person name="Lucas S."/>
            <person name="Copeland A."/>
            <person name="Lapidus A."/>
            <person name="Glavina del Rio T."/>
            <person name="Dalin E."/>
            <person name="Tice H."/>
            <person name="Bruce D."/>
            <person name="Goodwin L."/>
            <person name="Pitluck S."/>
            <person name="Peters L."/>
            <person name="Mikhailova N."/>
            <person name="Gu W."/>
            <person name="Kyrpides N."/>
            <person name="Mavromatis K."/>
            <person name="Ivanova N."/>
            <person name="Brettin T."/>
            <person name="Detter J.C."/>
            <person name="Han C."/>
            <person name="Larimer F."/>
            <person name="Land M."/>
            <person name="Hauser L."/>
            <person name="Markowitz V."/>
            <person name="Cheng J.-F."/>
            <person name="Hugenholtz P."/>
            <person name="Woyke T."/>
            <person name="Wu D."/>
            <person name="Tindall B."/>
            <person name="Pomrenke H."/>
            <person name="Brambilla E."/>
            <person name="Klenk H.-P."/>
            <person name="Eisen J.A."/>
        </authorList>
    </citation>
    <scope>NUCLEOTIDE SEQUENCE [LARGE SCALE GENOMIC DNA]</scope>
    <source>
        <strain evidence="14">ATCC 35273 / DSM 5150 / MD-1</strain>
    </source>
</reference>
<dbReference type="GO" id="GO:0022900">
    <property type="term" value="P:electron transport chain"/>
    <property type="evidence" value="ECO:0007669"/>
    <property type="project" value="UniProtKB-UniRule"/>
</dbReference>
<feature type="domain" description="4Fe-4S ferredoxin-type" evidence="11">
    <location>
        <begin position="165"/>
        <end position="194"/>
    </location>
</feature>
<dbReference type="KEGG" id="hhl:Halha_2006"/>
<dbReference type="AlphaFoldDB" id="L0KBJ1"/>
<comment type="similarity">
    <text evidence="10">Belongs to the 4Fe4S bacterial-type ferredoxin family. RnfB subfamily.</text>
</comment>
<feature type="binding site" evidence="10">
    <location>
        <position position="76"/>
    </location>
    <ligand>
        <name>[4Fe-4S] cluster</name>
        <dbReference type="ChEBI" id="CHEBI:49883"/>
        <label>1</label>
    </ligand>
</feature>
<comment type="cofactor">
    <cofactor evidence="10">
        <name>[4Fe-4S] cluster</name>
        <dbReference type="ChEBI" id="CHEBI:49883"/>
    </cofactor>
    <text evidence="10">Binds 3 [4Fe-4S] clusters.</text>
</comment>
<accession>L0KBJ1</accession>
<dbReference type="STRING" id="748449.Halha_2006"/>
<feature type="binding site" evidence="10">
    <location>
        <position position="140"/>
    </location>
    <ligand>
        <name>[4Fe-4S] cluster</name>
        <dbReference type="ChEBI" id="CHEBI:49883"/>
        <label>2</label>
    </ligand>
</feature>
<evidence type="ECO:0000256" key="1">
    <source>
        <dbReference type="ARBA" id="ARBA00022448"/>
    </source>
</evidence>
<evidence type="ECO:0000256" key="5">
    <source>
        <dbReference type="ARBA" id="ARBA00022967"/>
    </source>
</evidence>
<keyword evidence="4 10" id="KW-0677">Repeat</keyword>
<evidence type="ECO:0000256" key="6">
    <source>
        <dbReference type="ARBA" id="ARBA00022982"/>
    </source>
</evidence>
<comment type="subunit">
    <text evidence="10">The complex is composed of six subunits: RnfA, RnfB, RnfC, RnfD, RnfE and RnfG.</text>
</comment>
<feature type="binding site" evidence="10">
    <location>
        <position position="51"/>
    </location>
    <ligand>
        <name>[4Fe-4S] cluster</name>
        <dbReference type="ChEBI" id="CHEBI:49883"/>
        <label>1</label>
    </ligand>
</feature>
<dbReference type="CDD" id="cd10549">
    <property type="entry name" value="MtMvhB_like"/>
    <property type="match status" value="2"/>
</dbReference>
<dbReference type="InterPro" id="IPR010207">
    <property type="entry name" value="Elect_transpt_cplx_RnfB/RsxB"/>
</dbReference>
<evidence type="ECO:0000259" key="12">
    <source>
        <dbReference type="PROSITE" id="PS51656"/>
    </source>
</evidence>
<dbReference type="eggNOG" id="COG2878">
    <property type="taxonomic scope" value="Bacteria"/>
</dbReference>
<dbReference type="HOGENOM" id="CLU_053470_0_0_9"/>
<keyword evidence="7 10" id="KW-0408">Iron</keyword>
<feature type="binding site" evidence="10">
    <location>
        <position position="184"/>
    </location>
    <ligand>
        <name>[4Fe-4S] cluster</name>
        <dbReference type="ChEBI" id="CHEBI:49883"/>
        <label>2</label>
    </ligand>
</feature>
<dbReference type="PROSITE" id="PS00198">
    <property type="entry name" value="4FE4S_FER_1"/>
    <property type="match status" value="4"/>
</dbReference>
<dbReference type="GO" id="GO:0046872">
    <property type="term" value="F:metal ion binding"/>
    <property type="evidence" value="ECO:0007669"/>
    <property type="project" value="UniProtKB-KW"/>
</dbReference>
<feature type="binding site" evidence="10">
    <location>
        <position position="154"/>
    </location>
    <ligand>
        <name>[4Fe-4S] cluster</name>
        <dbReference type="ChEBI" id="CHEBI:49883"/>
        <label>3</label>
    </ligand>
</feature>
<keyword evidence="2 10" id="KW-0004">4Fe-4S</keyword>
<feature type="domain" description="4Fe-4S ferredoxin-type" evidence="11">
    <location>
        <begin position="279"/>
        <end position="308"/>
    </location>
</feature>
<dbReference type="SUPFAM" id="SSF54862">
    <property type="entry name" value="4Fe-4S ferredoxins"/>
    <property type="match status" value="3"/>
</dbReference>
<dbReference type="PANTHER" id="PTHR43560">
    <property type="entry name" value="ION-TRANSLOCATING OXIDOREDUCTASE COMPLEX SUBUNIT B"/>
    <property type="match status" value="1"/>
</dbReference>
<feature type="binding site" evidence="10">
    <location>
        <position position="180"/>
    </location>
    <ligand>
        <name>[4Fe-4S] cluster</name>
        <dbReference type="ChEBI" id="CHEBI:49883"/>
        <label>3</label>
    </ligand>
</feature>
<dbReference type="RefSeq" id="WP_015327619.1">
    <property type="nucleotide sequence ID" value="NC_019978.1"/>
</dbReference>
<keyword evidence="8 10" id="KW-0411">Iron-sulfur</keyword>
<organism evidence="13 14">
    <name type="scientific">Halobacteroides halobius (strain ATCC 35273 / DSM 5150 / MD-1)</name>
    <dbReference type="NCBI Taxonomy" id="748449"/>
    <lineage>
        <taxon>Bacteria</taxon>
        <taxon>Bacillati</taxon>
        <taxon>Bacillota</taxon>
        <taxon>Clostridia</taxon>
        <taxon>Halanaerobiales</taxon>
        <taxon>Halobacteroidaceae</taxon>
        <taxon>Halobacteroides</taxon>
    </lineage>
</organism>
<keyword evidence="1 10" id="KW-0813">Transport</keyword>
<keyword evidence="5 10" id="KW-1278">Translocase</keyword>
<evidence type="ECO:0000256" key="4">
    <source>
        <dbReference type="ARBA" id="ARBA00022737"/>
    </source>
</evidence>
<feature type="binding site" evidence="10">
    <location>
        <position position="59"/>
    </location>
    <ligand>
        <name>[4Fe-4S] cluster</name>
        <dbReference type="ChEBI" id="CHEBI:49883"/>
        <label>1</label>
    </ligand>
</feature>
<dbReference type="PATRIC" id="fig|748449.3.peg.1933"/>
<gene>
    <name evidence="10" type="primary">rnfB</name>
    <name evidence="13" type="ordered locus">Halha_2006</name>
</gene>
<dbReference type="Proteomes" id="UP000010880">
    <property type="component" value="Chromosome"/>
</dbReference>
<dbReference type="PROSITE" id="PS51656">
    <property type="entry name" value="4FE4S"/>
    <property type="match status" value="1"/>
</dbReference>
<keyword evidence="9 10" id="KW-0472">Membrane</keyword>
<comment type="caution">
    <text evidence="10">Lacks conserved residue(s) required for the propagation of feature annotation.</text>
</comment>
<feature type="binding site" evidence="10">
    <location>
        <position position="144"/>
    </location>
    <ligand>
        <name>[4Fe-4S] cluster</name>
        <dbReference type="ChEBI" id="CHEBI:49883"/>
        <label>2</label>
    </ligand>
</feature>
<evidence type="ECO:0000256" key="9">
    <source>
        <dbReference type="ARBA" id="ARBA00023136"/>
    </source>
</evidence>
<dbReference type="GO" id="GO:0051539">
    <property type="term" value="F:4 iron, 4 sulfur cluster binding"/>
    <property type="evidence" value="ECO:0007669"/>
    <property type="project" value="UniProtKB-UniRule"/>
</dbReference>
<evidence type="ECO:0000256" key="2">
    <source>
        <dbReference type="ARBA" id="ARBA00022485"/>
    </source>
</evidence>
<feature type="domain" description="4Fe-4S ferredoxin-type" evidence="11">
    <location>
        <begin position="239"/>
        <end position="268"/>
    </location>
</feature>
<dbReference type="Gene3D" id="1.10.15.40">
    <property type="entry name" value="Electron transport complex subunit B, putative Fe-S cluster"/>
    <property type="match status" value="1"/>
</dbReference>
<keyword evidence="10" id="KW-1003">Cell membrane</keyword>
<protein>
    <recommendedName>
        <fullName evidence="10">Ion-translocating oxidoreductase complex subunit B</fullName>
        <ecNumber evidence="10">7.-.-.-</ecNumber>
    </recommendedName>
    <alternativeName>
        <fullName evidence="10">Rnf electron transport complex subunit B</fullName>
    </alternativeName>
</protein>
<evidence type="ECO:0000313" key="13">
    <source>
        <dbReference type="EMBL" id="AGB41905.1"/>
    </source>
</evidence>
<name>L0KBJ1_HALHC</name>